<dbReference type="Proteomes" id="UP001283361">
    <property type="component" value="Unassembled WGS sequence"/>
</dbReference>
<evidence type="ECO:0000256" key="1">
    <source>
        <dbReference type="SAM" id="MobiDB-lite"/>
    </source>
</evidence>
<reference evidence="2" key="1">
    <citation type="journal article" date="2023" name="G3 (Bethesda)">
        <title>A reference genome for the long-term kleptoplast-retaining sea slug Elysia crispata morphotype clarki.</title>
        <authorList>
            <person name="Eastman K.E."/>
            <person name="Pendleton A.L."/>
            <person name="Shaikh M.A."/>
            <person name="Suttiyut T."/>
            <person name="Ogas R."/>
            <person name="Tomko P."/>
            <person name="Gavelis G."/>
            <person name="Widhalm J.R."/>
            <person name="Wisecaver J.H."/>
        </authorList>
    </citation>
    <scope>NUCLEOTIDE SEQUENCE</scope>
    <source>
        <strain evidence="2">ECLA1</strain>
    </source>
</reference>
<comment type="caution">
    <text evidence="2">The sequence shown here is derived from an EMBL/GenBank/DDBJ whole genome shotgun (WGS) entry which is preliminary data.</text>
</comment>
<gene>
    <name evidence="2" type="ORF">RRG08_036298</name>
</gene>
<proteinExistence type="predicted"/>
<evidence type="ECO:0000313" key="3">
    <source>
        <dbReference type="Proteomes" id="UP001283361"/>
    </source>
</evidence>
<keyword evidence="3" id="KW-1185">Reference proteome</keyword>
<accession>A0AAE1DLI5</accession>
<name>A0AAE1DLI5_9GAST</name>
<organism evidence="2 3">
    <name type="scientific">Elysia crispata</name>
    <name type="common">lettuce slug</name>
    <dbReference type="NCBI Taxonomy" id="231223"/>
    <lineage>
        <taxon>Eukaryota</taxon>
        <taxon>Metazoa</taxon>
        <taxon>Spiralia</taxon>
        <taxon>Lophotrochozoa</taxon>
        <taxon>Mollusca</taxon>
        <taxon>Gastropoda</taxon>
        <taxon>Heterobranchia</taxon>
        <taxon>Euthyneura</taxon>
        <taxon>Panpulmonata</taxon>
        <taxon>Sacoglossa</taxon>
        <taxon>Placobranchoidea</taxon>
        <taxon>Plakobranchidae</taxon>
        <taxon>Elysia</taxon>
    </lineage>
</organism>
<evidence type="ECO:0000313" key="2">
    <source>
        <dbReference type="EMBL" id="KAK3775004.1"/>
    </source>
</evidence>
<feature type="region of interest" description="Disordered" evidence="1">
    <location>
        <begin position="33"/>
        <end position="98"/>
    </location>
</feature>
<protein>
    <submittedName>
        <fullName evidence="2">Uncharacterized protein</fullName>
    </submittedName>
</protein>
<dbReference type="AlphaFoldDB" id="A0AAE1DLI5"/>
<feature type="compositionally biased region" description="Polar residues" evidence="1">
    <location>
        <begin position="57"/>
        <end position="66"/>
    </location>
</feature>
<sequence>MQIRIHLFHEPGDTRALMQLNIAVTISDDRMNDAVGRSSKTRQSVKEPPTMRKFRVQGTSSKTGQSVKEPPTMREFRVQGRSSKTRQPVKEPPTMREF</sequence>
<dbReference type="EMBL" id="JAWDGP010003366">
    <property type="protein sequence ID" value="KAK3775004.1"/>
    <property type="molecule type" value="Genomic_DNA"/>
</dbReference>